<dbReference type="SUPFAM" id="SSF81343">
    <property type="entry name" value="Fumarate reductase respiratory complex transmembrane subunits"/>
    <property type="match status" value="1"/>
</dbReference>
<keyword evidence="1" id="KW-0472">Membrane</keyword>
<organism evidence="2">
    <name type="scientific">Lentimicrobium saccharophilum</name>
    <dbReference type="NCBI Taxonomy" id="1678841"/>
    <lineage>
        <taxon>Bacteria</taxon>
        <taxon>Pseudomonadati</taxon>
        <taxon>Bacteroidota</taxon>
        <taxon>Bacteroidia</taxon>
        <taxon>Bacteroidales</taxon>
        <taxon>Lentimicrobiaceae</taxon>
        <taxon>Lentimicrobium</taxon>
    </lineage>
</organism>
<keyword evidence="1" id="KW-0812">Transmembrane</keyword>
<dbReference type="InterPro" id="IPR034804">
    <property type="entry name" value="SQR/QFR_C/D"/>
</dbReference>
<dbReference type="Gene3D" id="1.20.1300.10">
    <property type="entry name" value="Fumarate reductase/succinate dehydrogenase, transmembrane subunit"/>
    <property type="match status" value="1"/>
</dbReference>
<feature type="transmembrane region" description="Helical" evidence="1">
    <location>
        <begin position="194"/>
        <end position="219"/>
    </location>
</feature>
<name>A0A0S7BZ46_9BACT</name>
<feature type="transmembrane region" description="Helical" evidence="1">
    <location>
        <begin position="155"/>
        <end position="173"/>
    </location>
</feature>
<evidence type="ECO:0000313" key="3">
    <source>
        <dbReference type="Proteomes" id="UP000053091"/>
    </source>
</evidence>
<dbReference type="CDD" id="cd03498">
    <property type="entry name" value="SQR_TypeB_2_TM"/>
    <property type="match status" value="1"/>
</dbReference>
<dbReference type="Proteomes" id="UP000053091">
    <property type="component" value="Unassembled WGS sequence"/>
</dbReference>
<protein>
    <submittedName>
        <fullName evidence="2">Succinate dehydrogenase subunit C</fullName>
    </submittedName>
</protein>
<feature type="transmembrane region" description="Helical" evidence="1">
    <location>
        <begin position="62"/>
        <end position="83"/>
    </location>
</feature>
<dbReference type="EMBL" id="DF968182">
    <property type="protein sequence ID" value="GAP43522.1"/>
    <property type="molecule type" value="Genomic_DNA"/>
</dbReference>
<keyword evidence="3" id="KW-1185">Reference proteome</keyword>
<reference evidence="2" key="1">
    <citation type="journal article" date="2015" name="Genome Announc.">
        <title>Draft Genome Sequence of Bacteroidales Strain TBC1, a Novel Isolate from a Methanogenic Wastewater Treatment System.</title>
        <authorList>
            <person name="Tourlousse D.M."/>
            <person name="Matsuura N."/>
            <person name="Sun L."/>
            <person name="Toyonaga M."/>
            <person name="Kuroda K."/>
            <person name="Ohashi A."/>
            <person name="Cruz R."/>
            <person name="Yamaguchi T."/>
            <person name="Sekiguchi Y."/>
        </authorList>
    </citation>
    <scope>NUCLEOTIDE SEQUENCE [LARGE SCALE GENOMIC DNA]</scope>
    <source>
        <strain evidence="2">TBC1</strain>
    </source>
</reference>
<evidence type="ECO:0000313" key="2">
    <source>
        <dbReference type="EMBL" id="GAP43522.1"/>
    </source>
</evidence>
<dbReference type="GO" id="GO:0016020">
    <property type="term" value="C:membrane"/>
    <property type="evidence" value="ECO:0007669"/>
    <property type="project" value="InterPro"/>
</dbReference>
<dbReference type="AlphaFoldDB" id="A0A0S7BZ46"/>
<evidence type="ECO:0000256" key="1">
    <source>
        <dbReference type="SAM" id="Phobius"/>
    </source>
</evidence>
<dbReference type="InterPro" id="IPR011138">
    <property type="entry name" value="Cytochrome_b-558"/>
</dbReference>
<feature type="transmembrane region" description="Helical" evidence="1">
    <location>
        <begin position="12"/>
        <end position="36"/>
    </location>
</feature>
<dbReference type="NCBIfam" id="TIGR02046">
    <property type="entry name" value="sdhC_b558_fam"/>
    <property type="match status" value="1"/>
</dbReference>
<sequence length="220" mass="25105">MVLKYSSITKKIIMALAGLFLISFLIVHLSINLLILKNDGREAFNLAAHFMVTNPLIQTMQWVLFGGFIIHILVGVVLQIQNWMARPTRYKVEGYSHTSFFSKFMIHTGAIILAFLILHLINFFFRAKFGEMPGVMIGDKHYEDMGLLVIEKFKNLPYVLMYIFWLLFLGFHLDHAFHSAIQSLGLNHNKYTPVVFGISRALAILIAGGFILIPLIIYIS</sequence>
<dbReference type="STRING" id="1678841.TBC1_111678"/>
<gene>
    <name evidence="2" type="ORF">TBC1_111678</name>
</gene>
<keyword evidence="1" id="KW-1133">Transmembrane helix</keyword>
<feature type="transmembrane region" description="Helical" evidence="1">
    <location>
        <begin position="104"/>
        <end position="125"/>
    </location>
</feature>
<dbReference type="RefSeq" id="WP_062040756.1">
    <property type="nucleotide sequence ID" value="NZ_DF968182.1"/>
</dbReference>
<accession>A0A0S7BZ46</accession>
<proteinExistence type="predicted"/>
<dbReference type="OrthoDB" id="9802842at2"/>